<accession>A0A183FNR8</accession>
<keyword evidence="3" id="KW-1185">Reference proteome</keyword>
<evidence type="ECO:0000313" key="2">
    <source>
        <dbReference type="EMBL" id="VDO79599.1"/>
    </source>
</evidence>
<dbReference type="EMBL" id="UZAH01026370">
    <property type="protein sequence ID" value="VDO79599.1"/>
    <property type="molecule type" value="Genomic_DNA"/>
</dbReference>
<evidence type="ECO:0000313" key="3">
    <source>
        <dbReference type="Proteomes" id="UP000050761"/>
    </source>
</evidence>
<feature type="transmembrane region" description="Helical" evidence="1">
    <location>
        <begin position="27"/>
        <end position="48"/>
    </location>
</feature>
<evidence type="ECO:0000313" key="4">
    <source>
        <dbReference type="WBParaSite" id="HPBE_0000918401-mRNA-1"/>
    </source>
</evidence>
<reference evidence="4" key="2">
    <citation type="submission" date="2019-09" db="UniProtKB">
        <authorList>
            <consortium name="WormBaseParasite"/>
        </authorList>
    </citation>
    <scope>IDENTIFICATION</scope>
</reference>
<reference evidence="2 3" key="1">
    <citation type="submission" date="2018-11" db="EMBL/GenBank/DDBJ databases">
        <authorList>
            <consortium name="Pathogen Informatics"/>
        </authorList>
    </citation>
    <scope>NUCLEOTIDE SEQUENCE [LARGE SCALE GENOMIC DNA]</scope>
</reference>
<dbReference type="Proteomes" id="UP000050761">
    <property type="component" value="Unassembled WGS sequence"/>
</dbReference>
<proteinExistence type="predicted"/>
<sequence>MSRQISQIERQNGEIHGEKEEEFCNRVFKMCLVVLSWLVPLVWVLPMLDPCCRSQYYGGRIELVEMKDPELGLRTVLPLAADSTYDAIDMVFETLFYVPVLCMLNTFTAVMLYSQWNALLTKRLPISAKSESFSSEFLIFSFIFRLMQDAPKEAHPAKVVDRH</sequence>
<evidence type="ECO:0000256" key="1">
    <source>
        <dbReference type="SAM" id="Phobius"/>
    </source>
</evidence>
<protein>
    <submittedName>
        <fullName evidence="4">G_PROTEIN_RECEP_F1_2 domain-containing protein</fullName>
    </submittedName>
</protein>
<keyword evidence="1" id="KW-0472">Membrane</keyword>
<keyword evidence="1" id="KW-1133">Transmembrane helix</keyword>
<dbReference type="WBParaSite" id="HPBE_0000918401-mRNA-1">
    <property type="protein sequence ID" value="HPBE_0000918401-mRNA-1"/>
    <property type="gene ID" value="HPBE_0000918401"/>
</dbReference>
<accession>A0A3P7YQT8</accession>
<dbReference type="AlphaFoldDB" id="A0A183FNR8"/>
<name>A0A183FNR8_HELPZ</name>
<feature type="transmembrane region" description="Helical" evidence="1">
    <location>
        <begin position="94"/>
        <end position="113"/>
    </location>
</feature>
<organism evidence="3 4">
    <name type="scientific">Heligmosomoides polygyrus</name>
    <name type="common">Parasitic roundworm</name>
    <dbReference type="NCBI Taxonomy" id="6339"/>
    <lineage>
        <taxon>Eukaryota</taxon>
        <taxon>Metazoa</taxon>
        <taxon>Ecdysozoa</taxon>
        <taxon>Nematoda</taxon>
        <taxon>Chromadorea</taxon>
        <taxon>Rhabditida</taxon>
        <taxon>Rhabditina</taxon>
        <taxon>Rhabditomorpha</taxon>
        <taxon>Strongyloidea</taxon>
        <taxon>Heligmosomidae</taxon>
        <taxon>Heligmosomoides</taxon>
    </lineage>
</organism>
<dbReference type="OrthoDB" id="5872350at2759"/>
<keyword evidence="1" id="KW-0812">Transmembrane</keyword>
<gene>
    <name evidence="2" type="ORF">HPBE_LOCUS9185</name>
</gene>